<evidence type="ECO:0008006" key="4">
    <source>
        <dbReference type="Google" id="ProtNLM"/>
    </source>
</evidence>
<gene>
    <name evidence="2" type="ORF">CDV56_101058</name>
</gene>
<reference evidence="2" key="1">
    <citation type="submission" date="2018-08" db="EMBL/GenBank/DDBJ databases">
        <title>Draft genome sequence of azole-resistant Aspergillus thermomutatus (Neosartorya pseudofischeri) strain HMR AF 39, isolated from a human nasal aspirate.</title>
        <authorList>
            <person name="Parent-Michaud M."/>
            <person name="Dufresne P.J."/>
            <person name="Fournier E."/>
            <person name="Martineau C."/>
            <person name="Moreira S."/>
            <person name="Perkins V."/>
            <person name="De Repentigny L."/>
            <person name="Dufresne S.F."/>
        </authorList>
    </citation>
    <scope>NUCLEOTIDE SEQUENCE [LARGE SCALE GENOMIC DNA]</scope>
    <source>
        <strain evidence="2">HMR AF 39</strain>
    </source>
</reference>
<name>A0A397G9W4_ASPTH</name>
<keyword evidence="1" id="KW-1133">Transmembrane helix</keyword>
<comment type="caution">
    <text evidence="2">The sequence shown here is derived from an EMBL/GenBank/DDBJ whole genome shotgun (WGS) entry which is preliminary data.</text>
</comment>
<dbReference type="SUPFAM" id="SSF53335">
    <property type="entry name" value="S-adenosyl-L-methionine-dependent methyltransferases"/>
    <property type="match status" value="1"/>
</dbReference>
<organism evidence="2 3">
    <name type="scientific">Aspergillus thermomutatus</name>
    <name type="common">Neosartorya pseudofischeri</name>
    <dbReference type="NCBI Taxonomy" id="41047"/>
    <lineage>
        <taxon>Eukaryota</taxon>
        <taxon>Fungi</taxon>
        <taxon>Dikarya</taxon>
        <taxon>Ascomycota</taxon>
        <taxon>Pezizomycotina</taxon>
        <taxon>Eurotiomycetes</taxon>
        <taxon>Eurotiomycetidae</taxon>
        <taxon>Eurotiales</taxon>
        <taxon>Aspergillaceae</taxon>
        <taxon>Aspergillus</taxon>
        <taxon>Aspergillus subgen. Fumigati</taxon>
    </lineage>
</organism>
<evidence type="ECO:0000313" key="3">
    <source>
        <dbReference type="Proteomes" id="UP000215305"/>
    </source>
</evidence>
<keyword evidence="1" id="KW-0812">Transmembrane</keyword>
<dbReference type="GeneID" id="38123032"/>
<dbReference type="Proteomes" id="UP000215305">
    <property type="component" value="Unassembled WGS sequence"/>
</dbReference>
<dbReference type="Gene3D" id="3.40.50.150">
    <property type="entry name" value="Vaccinia Virus protein VP39"/>
    <property type="match status" value="1"/>
</dbReference>
<protein>
    <recommendedName>
        <fullName evidence="4">Methyltransferase type 11 domain-containing protein</fullName>
    </recommendedName>
</protein>
<proteinExistence type="predicted"/>
<dbReference type="InterPro" id="IPR029063">
    <property type="entry name" value="SAM-dependent_MTases_sf"/>
</dbReference>
<keyword evidence="1" id="KW-0472">Membrane</keyword>
<dbReference type="RefSeq" id="XP_026611122.1">
    <property type="nucleotide sequence ID" value="XM_026754677.1"/>
</dbReference>
<dbReference type="EMBL" id="NKHU02000252">
    <property type="protein sequence ID" value="RHZ46398.1"/>
    <property type="molecule type" value="Genomic_DNA"/>
</dbReference>
<dbReference type="PANTHER" id="PTHR45036">
    <property type="entry name" value="METHYLTRANSFERASE LIKE 7B"/>
    <property type="match status" value="1"/>
</dbReference>
<dbReference type="OrthoDB" id="540004at2759"/>
<evidence type="ECO:0000313" key="2">
    <source>
        <dbReference type="EMBL" id="RHZ46398.1"/>
    </source>
</evidence>
<dbReference type="VEuPathDB" id="FungiDB:CDV56_101058"/>
<keyword evidence="3" id="KW-1185">Reference proteome</keyword>
<sequence length="257" mass="28727">MLNLSVFDLLVPVLVIITAILYLPITLIAIIKNQRTADLTSWKSFQQAWFSRFWNFFGWASRPLFAPDVEKVVSNAHGVVVDLGSGSGDWLYLFTEARNRNITKLYLIEPNGDFHPVLRKRIRELGLGGKCQILHTVEDLAKVGVEPGTVDTISTVHVLCSVQSPGPLIKSLYQYLKPNGKWLIYEHVKAQNGRSVAGICQAGMNTIWPVFLDGCSLTRDTEDMLLHSGKWTSTDLRPGSNEGWFNLLPHIVGVLVK</sequence>
<dbReference type="CDD" id="cd02440">
    <property type="entry name" value="AdoMet_MTases"/>
    <property type="match status" value="1"/>
</dbReference>
<evidence type="ECO:0000256" key="1">
    <source>
        <dbReference type="SAM" id="Phobius"/>
    </source>
</evidence>
<dbReference type="AlphaFoldDB" id="A0A397G9W4"/>
<dbReference type="InterPro" id="IPR052356">
    <property type="entry name" value="Thiol_S-MT"/>
</dbReference>
<dbReference type="PANTHER" id="PTHR45036:SF1">
    <property type="entry name" value="METHYLTRANSFERASE LIKE 7A"/>
    <property type="match status" value="1"/>
</dbReference>
<dbReference type="STRING" id="41047.A0A397G9W4"/>
<accession>A0A397G9W4</accession>
<dbReference type="Pfam" id="PF13489">
    <property type="entry name" value="Methyltransf_23"/>
    <property type="match status" value="1"/>
</dbReference>
<feature type="transmembrane region" description="Helical" evidence="1">
    <location>
        <begin position="6"/>
        <end position="31"/>
    </location>
</feature>